<dbReference type="InterPro" id="IPR051884">
    <property type="entry name" value="Bis(5'-adenosyl)-TPase_reg"/>
</dbReference>
<evidence type="ECO:0000256" key="6">
    <source>
        <dbReference type="ARBA" id="ARBA00051546"/>
    </source>
</evidence>
<comment type="catalytic activity">
    <reaction evidence="5">
        <text>adenosine 5'-phosphosulfate + H2O = sulfate + AMP + 2 H(+)</text>
        <dbReference type="Rhea" id="RHEA:17041"/>
        <dbReference type="ChEBI" id="CHEBI:15377"/>
        <dbReference type="ChEBI" id="CHEBI:15378"/>
        <dbReference type="ChEBI" id="CHEBI:16189"/>
        <dbReference type="ChEBI" id="CHEBI:58243"/>
        <dbReference type="ChEBI" id="CHEBI:456215"/>
        <dbReference type="EC" id="3.6.2.1"/>
    </reaction>
</comment>
<dbReference type="GO" id="GO:0047627">
    <property type="term" value="F:adenylylsulfatase activity"/>
    <property type="evidence" value="ECO:0007669"/>
    <property type="project" value="UniProtKB-EC"/>
</dbReference>
<dbReference type="InterPro" id="IPR039383">
    <property type="entry name" value="FHIT"/>
</dbReference>
<dbReference type="Proteomes" id="UP000001307">
    <property type="component" value="Unassembled WGS sequence"/>
</dbReference>
<evidence type="ECO:0000256" key="9">
    <source>
        <dbReference type="PIRSR" id="PIRSR639383-2"/>
    </source>
</evidence>
<dbReference type="InParanoid" id="E4Y0D2"/>
<evidence type="ECO:0000256" key="11">
    <source>
        <dbReference type="PROSITE-ProRule" id="PRU00464"/>
    </source>
</evidence>
<evidence type="ECO:0000256" key="5">
    <source>
        <dbReference type="ARBA" id="ARBA00051421"/>
    </source>
</evidence>
<feature type="site" description="Important for induction of apoptosis" evidence="10">
    <location>
        <position position="115"/>
    </location>
</feature>
<comment type="cofactor">
    <cofactor evidence="12">
        <name>Mn(2+)</name>
        <dbReference type="ChEBI" id="CHEBI:29035"/>
    </cofactor>
</comment>
<evidence type="ECO:0000256" key="7">
    <source>
        <dbReference type="ARBA" id="ARBA00065296"/>
    </source>
</evidence>
<dbReference type="PANTHER" id="PTHR46243:SF1">
    <property type="entry name" value="BIS(5'-ADENOSYL)-TRIPHOSPHATASE"/>
    <property type="match status" value="1"/>
</dbReference>
<dbReference type="InterPro" id="IPR011146">
    <property type="entry name" value="HIT-like"/>
</dbReference>
<dbReference type="CDD" id="cd01275">
    <property type="entry name" value="FHIT"/>
    <property type="match status" value="1"/>
</dbReference>
<dbReference type="GO" id="GO:0000166">
    <property type="term" value="F:nucleotide binding"/>
    <property type="evidence" value="ECO:0007669"/>
    <property type="project" value="UniProtKB-KW"/>
</dbReference>
<accession>E4Y0D2</accession>
<comment type="subunit">
    <text evidence="7">Homodimer. Interacts with UBE2I. Interacts with MDM2. Interacts with CTNNB1. Identified in a complex with CTNNB1 and LEF1.</text>
</comment>
<feature type="binding site" evidence="9">
    <location>
        <begin position="90"/>
        <end position="93"/>
    </location>
    <ligand>
        <name>substrate</name>
    </ligand>
</feature>
<dbReference type="InterPro" id="IPR019808">
    <property type="entry name" value="Histidine_triad_CS"/>
</dbReference>
<feature type="active site" description="Tele-AMP-histidine intermediate" evidence="8">
    <location>
        <position position="97"/>
    </location>
</feature>
<evidence type="ECO:0000313" key="14">
    <source>
        <dbReference type="EMBL" id="CBY15340.1"/>
    </source>
</evidence>
<protein>
    <recommendedName>
        <fullName evidence="1 12">Bis(5'-adenosyl)-triphosphatase</fullName>
        <ecNumber evidence="12">3.6.1.29</ecNumber>
    </recommendedName>
</protein>
<dbReference type="GO" id="GO:0047352">
    <property type="term" value="F:adenylylsulfate-ammonia adenylyltransferase activity"/>
    <property type="evidence" value="ECO:0007669"/>
    <property type="project" value="UniProtKB-EC"/>
</dbReference>
<dbReference type="FunFam" id="3.30.428.10:FF:000011">
    <property type="entry name" value="Fragile histidine triad"/>
    <property type="match status" value="1"/>
</dbReference>
<dbReference type="Pfam" id="PF01230">
    <property type="entry name" value="HIT"/>
    <property type="match status" value="1"/>
</dbReference>
<reference evidence="14" key="1">
    <citation type="journal article" date="2010" name="Science">
        <title>Plasticity of animal genome architecture unmasked by rapid evolution of a pelagic tunicate.</title>
        <authorList>
            <person name="Denoeud F."/>
            <person name="Henriet S."/>
            <person name="Mungpakdee S."/>
            <person name="Aury J.M."/>
            <person name="Da Silva C."/>
            <person name="Brinkmann H."/>
            <person name="Mikhaleva J."/>
            <person name="Olsen L.C."/>
            <person name="Jubin C."/>
            <person name="Canestro C."/>
            <person name="Bouquet J.M."/>
            <person name="Danks G."/>
            <person name="Poulain J."/>
            <person name="Campsteijn C."/>
            <person name="Adamski M."/>
            <person name="Cross I."/>
            <person name="Yadetie F."/>
            <person name="Muffato M."/>
            <person name="Louis A."/>
            <person name="Butcher S."/>
            <person name="Tsagkogeorga G."/>
            <person name="Konrad A."/>
            <person name="Singh S."/>
            <person name="Jensen M.F."/>
            <person name="Cong E.H."/>
            <person name="Eikeseth-Otteraa H."/>
            <person name="Noel B."/>
            <person name="Anthouard V."/>
            <person name="Porcel B.M."/>
            <person name="Kachouri-Lafond R."/>
            <person name="Nishino A."/>
            <person name="Ugolini M."/>
            <person name="Chourrout P."/>
            <person name="Nishida H."/>
            <person name="Aasland R."/>
            <person name="Huzurbazar S."/>
            <person name="Westhof E."/>
            <person name="Delsuc F."/>
            <person name="Lehrach H."/>
            <person name="Reinhardt R."/>
            <person name="Weissenbach J."/>
            <person name="Roy S.W."/>
            <person name="Artiguenave F."/>
            <person name="Postlethwait J.H."/>
            <person name="Manak J.R."/>
            <person name="Thompson E.M."/>
            <person name="Jaillon O."/>
            <person name="Du Pasquier L."/>
            <person name="Boudinot P."/>
            <person name="Liberles D.A."/>
            <person name="Volff J.N."/>
            <person name="Philippe H."/>
            <person name="Lenhard B."/>
            <person name="Roest Crollius H."/>
            <person name="Wincker P."/>
            <person name="Chourrout D."/>
        </authorList>
    </citation>
    <scope>NUCLEOTIDE SEQUENCE [LARGE SCALE GENOMIC DNA]</scope>
</reference>
<evidence type="ECO:0000256" key="2">
    <source>
        <dbReference type="ARBA" id="ARBA00022741"/>
    </source>
</evidence>
<evidence type="ECO:0000313" key="15">
    <source>
        <dbReference type="Proteomes" id="UP000001307"/>
    </source>
</evidence>
<dbReference type="AlphaFoldDB" id="E4Y0D2"/>
<proteinExistence type="predicted"/>
<dbReference type="PROSITE" id="PS51084">
    <property type="entry name" value="HIT_2"/>
    <property type="match status" value="1"/>
</dbReference>
<dbReference type="GO" id="GO:0047710">
    <property type="term" value="F:bis(5'-adenosyl)-triphosphatase activity"/>
    <property type="evidence" value="ECO:0007669"/>
    <property type="project" value="UniProtKB-UniRule"/>
</dbReference>
<comment type="catalytic activity">
    <reaction evidence="6">
        <text>adenosine 5'-phosphosulfate + NH4(+) = adenosine 5'-phosphoramidate + sulfate + 2 H(+)</text>
        <dbReference type="Rhea" id="RHEA:19197"/>
        <dbReference type="ChEBI" id="CHEBI:15378"/>
        <dbReference type="ChEBI" id="CHEBI:16189"/>
        <dbReference type="ChEBI" id="CHEBI:28938"/>
        <dbReference type="ChEBI" id="CHEBI:57890"/>
        <dbReference type="ChEBI" id="CHEBI:58243"/>
        <dbReference type="EC" id="2.7.7.51"/>
    </reaction>
</comment>
<evidence type="ECO:0000256" key="1">
    <source>
        <dbReference type="ARBA" id="ARBA00014605"/>
    </source>
</evidence>
<dbReference type="PROSITE" id="PS00892">
    <property type="entry name" value="HIT_1"/>
    <property type="match status" value="1"/>
</dbReference>
<dbReference type="PANTHER" id="PTHR46243">
    <property type="entry name" value="BIS(5'-ADENOSYL)-TRIPHOSPHATASE"/>
    <property type="match status" value="1"/>
</dbReference>
<dbReference type="SUPFAM" id="SSF54197">
    <property type="entry name" value="HIT-like"/>
    <property type="match status" value="1"/>
</dbReference>
<keyword evidence="2 12" id="KW-0547">Nucleotide-binding</keyword>
<keyword evidence="3 12" id="KW-0378">Hydrolase</keyword>
<feature type="domain" description="HIT" evidence="13">
    <location>
        <begin position="4"/>
        <end position="110"/>
    </location>
</feature>
<evidence type="ECO:0000256" key="3">
    <source>
        <dbReference type="ARBA" id="ARBA00022801"/>
    </source>
</evidence>
<dbReference type="Gene3D" id="3.30.428.10">
    <property type="entry name" value="HIT-like"/>
    <property type="match status" value="1"/>
</dbReference>
<evidence type="ECO:0000259" key="13">
    <source>
        <dbReference type="PROSITE" id="PS51084"/>
    </source>
</evidence>
<sequence length="145" mass="16363">MSRLFSKNITIPSSCIFYESKKSFAFVNLKPVLPGHVLVSPIRVVPLFEDLTQEEVSDLFQAAQKVEKAVKSAYNGDSSTISVQNGREAGQTVPHVHVHIIPRRKNDFENNDDIYSELEKHDKDGRAGRSVEDMEKEATMLRALF</sequence>
<dbReference type="OrthoDB" id="680339at2759"/>
<evidence type="ECO:0000256" key="10">
    <source>
        <dbReference type="PIRSR" id="PIRSR639383-3"/>
    </source>
</evidence>
<dbReference type="InterPro" id="IPR036265">
    <property type="entry name" value="HIT-like_sf"/>
</dbReference>
<feature type="binding site" evidence="9">
    <location>
        <position position="84"/>
    </location>
    <ligand>
        <name>substrate</name>
    </ligand>
</feature>
<dbReference type="FunCoup" id="E4Y0D2">
    <property type="interactions" value="11"/>
</dbReference>
<keyword evidence="15" id="KW-1185">Reference proteome</keyword>
<feature type="binding site" evidence="9">
    <location>
        <position position="28"/>
    </location>
    <ligand>
        <name>substrate</name>
    </ligand>
</feature>
<dbReference type="EC" id="3.6.1.29" evidence="12"/>
<comment type="catalytic activity">
    <reaction evidence="4 12">
        <text>P(1),P(3)-bis(5'-adenosyl) triphosphate + H2O = AMP + ADP + 2 H(+)</text>
        <dbReference type="Rhea" id="RHEA:13893"/>
        <dbReference type="ChEBI" id="CHEBI:15377"/>
        <dbReference type="ChEBI" id="CHEBI:15378"/>
        <dbReference type="ChEBI" id="CHEBI:58529"/>
        <dbReference type="ChEBI" id="CHEBI:456215"/>
        <dbReference type="ChEBI" id="CHEBI:456216"/>
        <dbReference type="EC" id="3.6.1.29"/>
    </reaction>
</comment>
<organism evidence="14">
    <name type="scientific">Oikopleura dioica</name>
    <name type="common">Tunicate</name>
    <dbReference type="NCBI Taxonomy" id="34765"/>
    <lineage>
        <taxon>Eukaryota</taxon>
        <taxon>Metazoa</taxon>
        <taxon>Chordata</taxon>
        <taxon>Tunicata</taxon>
        <taxon>Appendicularia</taxon>
        <taxon>Copelata</taxon>
        <taxon>Oikopleuridae</taxon>
        <taxon>Oikopleura</taxon>
    </lineage>
</organism>
<evidence type="ECO:0000256" key="12">
    <source>
        <dbReference type="RuleBase" id="RU366076"/>
    </source>
</evidence>
<feature type="short sequence motif" description="Histidine triad motif" evidence="11">
    <location>
        <begin position="95"/>
        <end position="99"/>
    </location>
</feature>
<name>E4Y0D2_OIKDI</name>
<feature type="binding site" evidence="9">
    <location>
        <position position="99"/>
    </location>
    <ligand>
        <name>substrate</name>
    </ligand>
</feature>
<dbReference type="EMBL" id="FN653485">
    <property type="protein sequence ID" value="CBY15340.1"/>
    <property type="molecule type" value="Genomic_DNA"/>
</dbReference>
<gene>
    <name evidence="14" type="ORF">GSOID_T00012249001</name>
</gene>
<evidence type="ECO:0000256" key="4">
    <source>
        <dbReference type="ARBA" id="ARBA00047780"/>
    </source>
</evidence>
<evidence type="ECO:0000256" key="8">
    <source>
        <dbReference type="PIRSR" id="PIRSR639383-1"/>
    </source>
</evidence>